<feature type="compositionally biased region" description="Basic and acidic residues" evidence="1">
    <location>
        <begin position="68"/>
        <end position="97"/>
    </location>
</feature>
<sequence>MSGAHASHATSRATLQGYAEEESNARSSELRLSGDAAPRAEWRCSRGRANSVSSYHDDRGAGVSNARPDFREENAVKRKDGTAQEENGGEHERGGTE</sequence>
<reference evidence="2" key="1">
    <citation type="journal article" date="2022" name="bioRxiv">
        <title>Sequencing and chromosome-scale assembly of the giantPleurodeles waltlgenome.</title>
        <authorList>
            <person name="Brown T."/>
            <person name="Elewa A."/>
            <person name="Iarovenko S."/>
            <person name="Subramanian E."/>
            <person name="Araus A.J."/>
            <person name="Petzold A."/>
            <person name="Susuki M."/>
            <person name="Suzuki K.-i.T."/>
            <person name="Hayashi T."/>
            <person name="Toyoda A."/>
            <person name="Oliveira C."/>
            <person name="Osipova E."/>
            <person name="Leigh N.D."/>
            <person name="Simon A."/>
            <person name="Yun M.H."/>
        </authorList>
    </citation>
    <scope>NUCLEOTIDE SEQUENCE</scope>
    <source>
        <strain evidence="2">20211129_DDA</strain>
        <tissue evidence="2">Liver</tissue>
    </source>
</reference>
<feature type="region of interest" description="Disordered" evidence="1">
    <location>
        <begin position="1"/>
        <end position="97"/>
    </location>
</feature>
<dbReference type="Proteomes" id="UP001066276">
    <property type="component" value="Chromosome 5"/>
</dbReference>
<name>A0AAV7RMD2_PLEWA</name>
<proteinExistence type="predicted"/>
<evidence type="ECO:0000313" key="2">
    <source>
        <dbReference type="EMBL" id="KAJ1152680.1"/>
    </source>
</evidence>
<keyword evidence="3" id="KW-1185">Reference proteome</keyword>
<protein>
    <submittedName>
        <fullName evidence="2">Uncharacterized protein</fullName>
    </submittedName>
</protein>
<accession>A0AAV7RMD2</accession>
<organism evidence="2 3">
    <name type="scientific">Pleurodeles waltl</name>
    <name type="common">Iberian ribbed newt</name>
    <dbReference type="NCBI Taxonomy" id="8319"/>
    <lineage>
        <taxon>Eukaryota</taxon>
        <taxon>Metazoa</taxon>
        <taxon>Chordata</taxon>
        <taxon>Craniata</taxon>
        <taxon>Vertebrata</taxon>
        <taxon>Euteleostomi</taxon>
        <taxon>Amphibia</taxon>
        <taxon>Batrachia</taxon>
        <taxon>Caudata</taxon>
        <taxon>Salamandroidea</taxon>
        <taxon>Salamandridae</taxon>
        <taxon>Pleurodelinae</taxon>
        <taxon>Pleurodeles</taxon>
    </lineage>
</organism>
<dbReference type="EMBL" id="JANPWB010000009">
    <property type="protein sequence ID" value="KAJ1152680.1"/>
    <property type="molecule type" value="Genomic_DNA"/>
</dbReference>
<gene>
    <name evidence="2" type="ORF">NDU88_005455</name>
</gene>
<dbReference type="AlphaFoldDB" id="A0AAV7RMD2"/>
<comment type="caution">
    <text evidence="2">The sequence shown here is derived from an EMBL/GenBank/DDBJ whole genome shotgun (WGS) entry which is preliminary data.</text>
</comment>
<evidence type="ECO:0000313" key="3">
    <source>
        <dbReference type="Proteomes" id="UP001066276"/>
    </source>
</evidence>
<evidence type="ECO:0000256" key="1">
    <source>
        <dbReference type="SAM" id="MobiDB-lite"/>
    </source>
</evidence>